<dbReference type="EMBL" id="CP021417">
    <property type="protein sequence ID" value="WCV10754.1"/>
    <property type="molecule type" value="Genomic_DNA"/>
</dbReference>
<reference evidence="1 2" key="4">
    <citation type="journal article" date="2020" name="PLoS ONE">
        <title>Taxonomic classification of strain PO100/5 shows a broader geographic distribution and genetic markers of the recently described Corynebacterium silvaticum.</title>
        <authorList>
            <person name="Viana M.V.C."/>
            <person name="Profeta R."/>
            <person name="da Silva A.L."/>
            <person name="Hurtado R."/>
            <person name="Cerqueira J.C."/>
            <person name="Ribeiro B.F.S."/>
            <person name="Almeida M.O."/>
            <person name="Morais-Rodrigues F."/>
            <person name="Soares S.C."/>
            <person name="Oliveira M."/>
            <person name="Tavares L."/>
            <person name="Figueiredo H."/>
            <person name="Wattam A.R."/>
            <person name="Barh D."/>
            <person name="Ghosh P."/>
            <person name="Silva A."/>
            <person name="Azevedo V."/>
        </authorList>
    </citation>
    <scope>NUCLEOTIDE SEQUENCE [LARGE SCALE GENOMIC DNA]</scope>
    <source>
        <strain evidence="1 2">PO100/5</strain>
    </source>
</reference>
<accession>A0ACD4PZ20</accession>
<evidence type="ECO:0000313" key="1">
    <source>
        <dbReference type="EMBL" id="WCV10754.1"/>
    </source>
</evidence>
<keyword evidence="2" id="KW-1185">Reference proteome</keyword>
<sequence>MARSVRIFCSFLLPVDVGDEEIGEGLLADGERMYKERMNAKRSFLVFSKIGSKVVVRR</sequence>
<name>A0ACD4PZ20_9CORY</name>
<reference evidence="1 2" key="3">
    <citation type="journal article" date="2020" name="Int. J. Syst. Evol. Microbiol.">
        <title>Corynebacterium silvaticum sp. nov., a unique group of NTTB corynebacteria in wild boar and roe deer.</title>
        <authorList>
            <person name="Dangel A."/>
            <person name="Berger A."/>
            <person name="Rau J."/>
            <person name="Eisenberg T."/>
            <person name="Kampfer P."/>
            <person name="Margos G."/>
            <person name="Contzen M."/>
            <person name="Busse H.J."/>
            <person name="Konrad R."/>
            <person name="Peters M."/>
            <person name="Sting R."/>
            <person name="Sing A."/>
        </authorList>
    </citation>
    <scope>NUCLEOTIDE SEQUENCE [LARGE SCALE GENOMIC DNA]</scope>
    <source>
        <strain evidence="1 2">PO100/5</strain>
    </source>
</reference>
<reference evidence="1 2" key="2">
    <citation type="journal article" date="2020" name="Antonie Van Leeuwenhoek">
        <title>Phylogenomic characterisation of a novel corynebacterial species pathogenic to animals.</title>
        <authorList>
            <person name="Moller J."/>
            <person name="Musella L."/>
            <person name="Melnikov V."/>
            <person name="Geissdorfer W."/>
            <person name="Burkovski A."/>
            <person name="Sangal V."/>
        </authorList>
    </citation>
    <scope>NUCLEOTIDE SEQUENCE [LARGE SCALE GENOMIC DNA]</scope>
    <source>
        <strain evidence="1 2">PO100/5</strain>
    </source>
</reference>
<proteinExistence type="predicted"/>
<protein>
    <submittedName>
        <fullName evidence="1">Uncharacterized protein</fullName>
    </submittedName>
</protein>
<dbReference type="Proteomes" id="UP000195652">
    <property type="component" value="Chromosome"/>
</dbReference>
<gene>
    <name evidence="1" type="ORF">CBE74_12355</name>
</gene>
<evidence type="ECO:0000313" key="2">
    <source>
        <dbReference type="Proteomes" id="UP000195652"/>
    </source>
</evidence>
<reference evidence="1 2" key="1">
    <citation type="journal article" date="2014" name="BMC Vet. Res.">
        <title>First report of Corynebacterium pseudotuberculosis from caseous lymphadenitis lesions in Black Alentejano pig (Sus scrofa domesticus).</title>
        <authorList>
            <person name="Oliveira M."/>
            <person name="Barroco C."/>
            <person name="Mottola C."/>
            <person name="Santos R."/>
            <person name="Lemsaddek A."/>
            <person name="Tavares L."/>
            <person name="Semedo-Lemsaddek T."/>
        </authorList>
    </citation>
    <scope>NUCLEOTIDE SEQUENCE [LARGE SCALE GENOMIC DNA]</scope>
    <source>
        <strain evidence="1 2">PO100/5</strain>
    </source>
</reference>
<organism evidence="1 2">
    <name type="scientific">Corynebacterium silvaticum</name>
    <dbReference type="NCBI Taxonomy" id="2320431"/>
    <lineage>
        <taxon>Bacteria</taxon>
        <taxon>Bacillati</taxon>
        <taxon>Actinomycetota</taxon>
        <taxon>Actinomycetes</taxon>
        <taxon>Mycobacteriales</taxon>
        <taxon>Corynebacteriaceae</taxon>
        <taxon>Corynebacterium</taxon>
    </lineage>
</organism>